<sequence length="67" mass="7964">MAKAKNLDDLRIYIERIHSPKPIGGEKKQNERKLIKILGQINNKEREPEKRFQRGGFTDESRGFRFH</sequence>
<evidence type="ECO:0000256" key="1">
    <source>
        <dbReference type="SAM" id="MobiDB-lite"/>
    </source>
</evidence>
<feature type="region of interest" description="Disordered" evidence="1">
    <location>
        <begin position="45"/>
        <end position="67"/>
    </location>
</feature>
<comment type="caution">
    <text evidence="2">The sequence shown here is derived from an EMBL/GenBank/DDBJ whole genome shotgun (WGS) entry which is preliminary data.</text>
</comment>
<reference evidence="2 3" key="1">
    <citation type="submission" date="2021-09" db="EMBL/GenBank/DDBJ databases">
        <title>Genomic insights and catalytic innovation underlie evolution of tropane alkaloids biosynthesis.</title>
        <authorList>
            <person name="Wang Y.-J."/>
            <person name="Tian T."/>
            <person name="Huang J.-P."/>
            <person name="Huang S.-X."/>
        </authorList>
    </citation>
    <scope>NUCLEOTIDE SEQUENCE [LARGE SCALE GENOMIC DNA]</scope>
    <source>
        <strain evidence="2">KIB-2018</strain>
        <tissue evidence="2">Leaf</tissue>
    </source>
</reference>
<evidence type="ECO:0000313" key="3">
    <source>
        <dbReference type="Proteomes" id="UP001159364"/>
    </source>
</evidence>
<protein>
    <submittedName>
        <fullName evidence="2">Uncharacterized protein</fullName>
    </submittedName>
</protein>
<dbReference type="EMBL" id="JAIWQS010000007">
    <property type="protein sequence ID" value="KAJ8760916.1"/>
    <property type="molecule type" value="Genomic_DNA"/>
</dbReference>
<dbReference type="AlphaFoldDB" id="A0AAV8T2D4"/>
<organism evidence="2 3">
    <name type="scientific">Erythroxylum novogranatense</name>
    <dbReference type="NCBI Taxonomy" id="1862640"/>
    <lineage>
        <taxon>Eukaryota</taxon>
        <taxon>Viridiplantae</taxon>
        <taxon>Streptophyta</taxon>
        <taxon>Embryophyta</taxon>
        <taxon>Tracheophyta</taxon>
        <taxon>Spermatophyta</taxon>
        <taxon>Magnoliopsida</taxon>
        <taxon>eudicotyledons</taxon>
        <taxon>Gunneridae</taxon>
        <taxon>Pentapetalae</taxon>
        <taxon>rosids</taxon>
        <taxon>fabids</taxon>
        <taxon>Malpighiales</taxon>
        <taxon>Erythroxylaceae</taxon>
        <taxon>Erythroxylum</taxon>
    </lineage>
</organism>
<accession>A0AAV8T2D4</accession>
<evidence type="ECO:0000313" key="2">
    <source>
        <dbReference type="EMBL" id="KAJ8760916.1"/>
    </source>
</evidence>
<gene>
    <name evidence="2" type="ORF">K2173_021954</name>
</gene>
<proteinExistence type="predicted"/>
<name>A0AAV8T2D4_9ROSI</name>
<keyword evidence="3" id="KW-1185">Reference proteome</keyword>
<dbReference type="Proteomes" id="UP001159364">
    <property type="component" value="Linkage Group LG07"/>
</dbReference>